<dbReference type="Gene3D" id="3.40.190.10">
    <property type="entry name" value="Periplasmic binding protein-like II"/>
    <property type="match status" value="2"/>
</dbReference>
<reference evidence="4" key="2">
    <citation type="submission" date="2020-09" db="EMBL/GenBank/DDBJ databases">
        <authorList>
            <person name="Sun Q."/>
            <person name="Zhou Y."/>
        </authorList>
    </citation>
    <scope>NUCLEOTIDE SEQUENCE</scope>
    <source>
        <strain evidence="4">CGMCC 1.15178</strain>
    </source>
</reference>
<sequence length="528" mass="58565">MKGKSFISLLAIPVLAVSAVACSDSGGDEAKGTTQPAETGGTSTPAKTQDISFLNFAYTIFPDPNSKGVEAIKQKFNANIKPQFVLQSDFNEKLNVIMASGDMPDVVAIKDLDANYYKWAKQGAFLPLDEYIDKYPTLKAVPTTIYDQFRINGKIYSVPMYSPTYTFSGTIRQDWLDNLGLKMPTSYKELLEVAAAFTTGDPDKNGKNDTYGFALGQDISPTHAQGAYWNTGWYHKDKDGNYIPGMIGPGRKEVIETLAAAYKQGAVTKDFAVLNWAQTNKEFYSGKAGIFIGTPTGMVEDYYLGLLQVNPTAKVAPIPFFIAPDGSQGNLKGRGFFGLTTLSAKLKDDPDKVNKILEILDYGRQFIPVNERTDKNEQFDWIMGGKGVGYDMADGKAVPKAGQESSTPIQYMLQRHEFWKPWAPSDEANQYSIASYNSKEMQAFIATIEEMEKQYNKTPYDDPSYLVYSETQASKGTELNKYLLGEQTKMISGHRPIAEWDKMVQEWKDRGGQQLIKEINDGIKAAGK</sequence>
<accession>A0A916ZDR7</accession>
<feature type="compositionally biased region" description="Polar residues" evidence="2">
    <location>
        <begin position="32"/>
        <end position="46"/>
    </location>
</feature>
<feature type="signal peptide" evidence="3">
    <location>
        <begin position="1"/>
        <end position="23"/>
    </location>
</feature>
<feature type="region of interest" description="Disordered" evidence="2">
    <location>
        <begin position="26"/>
        <end position="46"/>
    </location>
</feature>
<keyword evidence="5" id="KW-1185">Reference proteome</keyword>
<dbReference type="EMBL" id="BMHP01000004">
    <property type="protein sequence ID" value="GGD88635.1"/>
    <property type="molecule type" value="Genomic_DNA"/>
</dbReference>
<feature type="chain" id="PRO_5036712543" evidence="3">
    <location>
        <begin position="24"/>
        <end position="528"/>
    </location>
</feature>
<dbReference type="AlphaFoldDB" id="A0A916ZDR7"/>
<organism evidence="4 5">
    <name type="scientific">Paenibacillus nasutitermitis</name>
    <dbReference type="NCBI Taxonomy" id="1652958"/>
    <lineage>
        <taxon>Bacteria</taxon>
        <taxon>Bacillati</taxon>
        <taxon>Bacillota</taxon>
        <taxon>Bacilli</taxon>
        <taxon>Bacillales</taxon>
        <taxon>Paenibacillaceae</taxon>
        <taxon>Paenibacillus</taxon>
    </lineage>
</organism>
<reference evidence="4" key="1">
    <citation type="journal article" date="2014" name="Int. J. Syst. Evol. Microbiol.">
        <title>Complete genome sequence of Corynebacterium casei LMG S-19264T (=DSM 44701T), isolated from a smear-ripened cheese.</title>
        <authorList>
            <consortium name="US DOE Joint Genome Institute (JGI-PGF)"/>
            <person name="Walter F."/>
            <person name="Albersmeier A."/>
            <person name="Kalinowski J."/>
            <person name="Ruckert C."/>
        </authorList>
    </citation>
    <scope>NUCLEOTIDE SEQUENCE</scope>
    <source>
        <strain evidence="4">CGMCC 1.15178</strain>
    </source>
</reference>
<dbReference type="InterPro" id="IPR050490">
    <property type="entry name" value="Bact_solute-bd_prot1"/>
</dbReference>
<comment type="caution">
    <text evidence="4">The sequence shown here is derived from an EMBL/GenBank/DDBJ whole genome shotgun (WGS) entry which is preliminary data.</text>
</comment>
<dbReference type="PANTHER" id="PTHR43649:SF33">
    <property type="entry name" value="POLYGALACTURONAN_RHAMNOGALACTURONAN-BINDING PROTEIN YTCQ"/>
    <property type="match status" value="1"/>
</dbReference>
<name>A0A916ZDR7_9BACL</name>
<proteinExistence type="predicted"/>
<evidence type="ECO:0000313" key="5">
    <source>
        <dbReference type="Proteomes" id="UP000612456"/>
    </source>
</evidence>
<dbReference type="SUPFAM" id="SSF53850">
    <property type="entry name" value="Periplasmic binding protein-like II"/>
    <property type="match status" value="1"/>
</dbReference>
<dbReference type="PANTHER" id="PTHR43649">
    <property type="entry name" value="ARABINOSE-BINDING PROTEIN-RELATED"/>
    <property type="match status" value="1"/>
</dbReference>
<keyword evidence="1 3" id="KW-0732">Signal</keyword>
<evidence type="ECO:0000256" key="2">
    <source>
        <dbReference type="SAM" id="MobiDB-lite"/>
    </source>
</evidence>
<evidence type="ECO:0000313" key="4">
    <source>
        <dbReference type="EMBL" id="GGD88635.1"/>
    </source>
</evidence>
<evidence type="ECO:0000256" key="1">
    <source>
        <dbReference type="ARBA" id="ARBA00022729"/>
    </source>
</evidence>
<dbReference type="RefSeq" id="WP_188996895.1">
    <property type="nucleotide sequence ID" value="NZ_BMHP01000004.1"/>
</dbReference>
<protein>
    <submittedName>
        <fullName evidence="4">Lipoprotein LipO</fullName>
    </submittedName>
</protein>
<evidence type="ECO:0000256" key="3">
    <source>
        <dbReference type="SAM" id="SignalP"/>
    </source>
</evidence>
<dbReference type="PROSITE" id="PS51257">
    <property type="entry name" value="PROKAR_LIPOPROTEIN"/>
    <property type="match status" value="1"/>
</dbReference>
<gene>
    <name evidence="4" type="primary">lipO</name>
    <name evidence="4" type="ORF">GCM10010911_54010</name>
</gene>
<dbReference type="Proteomes" id="UP000612456">
    <property type="component" value="Unassembled WGS sequence"/>
</dbReference>
<keyword evidence="4" id="KW-0449">Lipoprotein</keyword>